<feature type="domain" description="Isochorismatase-like" evidence="3">
    <location>
        <begin position="7"/>
        <end position="176"/>
    </location>
</feature>
<sequence length="184" mass="21072">MSKHQKALLIIDMINNFDFEMGHVLAEKTEQMTNKILALKQHAFKENWPIIYINDHYGLWKADIQAVIQTCKNERSAPILEQMTPSYDDYFLIKPKHSAFYGTALETLLNELGVQDLILTGIAGNICVLFTANDAYMREYNLIIPKDCIASNDDRDNEYALTMMENVLFAKITTAKEITSENQT</sequence>
<dbReference type="PANTHER" id="PTHR43540:SF6">
    <property type="entry name" value="ISOCHORISMATASE-LIKE DOMAIN-CONTAINING PROTEIN"/>
    <property type="match status" value="1"/>
</dbReference>
<evidence type="ECO:0000313" key="4">
    <source>
        <dbReference type="EMBL" id="KEP24909.1"/>
    </source>
</evidence>
<dbReference type="GO" id="GO:0016787">
    <property type="term" value="F:hydrolase activity"/>
    <property type="evidence" value="ECO:0007669"/>
    <property type="project" value="UniProtKB-KW"/>
</dbReference>
<dbReference type="EMBL" id="JOTP01000040">
    <property type="protein sequence ID" value="KEP24909.1"/>
    <property type="molecule type" value="Genomic_DNA"/>
</dbReference>
<dbReference type="Proteomes" id="UP000028091">
    <property type="component" value="Unassembled WGS sequence"/>
</dbReference>
<organism evidence="4 5">
    <name type="scientific">Bacillus zhangzhouensis</name>
    <dbReference type="NCBI Taxonomy" id="1178540"/>
    <lineage>
        <taxon>Bacteria</taxon>
        <taxon>Bacillati</taxon>
        <taxon>Bacillota</taxon>
        <taxon>Bacilli</taxon>
        <taxon>Bacillales</taxon>
        <taxon>Bacillaceae</taxon>
        <taxon>Bacillus</taxon>
    </lineage>
</organism>
<dbReference type="eggNOG" id="COG1335">
    <property type="taxonomic scope" value="Bacteria"/>
</dbReference>
<gene>
    <name evidence="4" type="ORF">BA70_14445</name>
</gene>
<name>A0A081L6N3_9BACI</name>
<dbReference type="OrthoDB" id="4305745at2"/>
<keyword evidence="2" id="KW-0378">Hydrolase</keyword>
<dbReference type="InterPro" id="IPR000868">
    <property type="entry name" value="Isochorismatase-like_dom"/>
</dbReference>
<dbReference type="AlphaFoldDB" id="A0A081L6N3"/>
<dbReference type="PANTHER" id="PTHR43540">
    <property type="entry name" value="PEROXYUREIDOACRYLATE/UREIDOACRYLATE AMIDOHYDROLASE-RELATED"/>
    <property type="match status" value="1"/>
</dbReference>
<protein>
    <submittedName>
        <fullName evidence="4">Isochorismatase</fullName>
    </submittedName>
</protein>
<proteinExistence type="inferred from homology"/>
<dbReference type="RefSeq" id="WP_034325072.1">
    <property type="nucleotide sequence ID" value="NZ_JBCMYH010000039.1"/>
</dbReference>
<evidence type="ECO:0000256" key="1">
    <source>
        <dbReference type="ARBA" id="ARBA00006336"/>
    </source>
</evidence>
<evidence type="ECO:0000313" key="5">
    <source>
        <dbReference type="Proteomes" id="UP000028091"/>
    </source>
</evidence>
<evidence type="ECO:0000259" key="3">
    <source>
        <dbReference type="Pfam" id="PF00857"/>
    </source>
</evidence>
<dbReference type="SUPFAM" id="SSF52499">
    <property type="entry name" value="Isochorismatase-like hydrolases"/>
    <property type="match status" value="1"/>
</dbReference>
<comment type="caution">
    <text evidence="4">The sequence shown here is derived from an EMBL/GenBank/DDBJ whole genome shotgun (WGS) entry which is preliminary data.</text>
</comment>
<dbReference type="InterPro" id="IPR036380">
    <property type="entry name" value="Isochorismatase-like_sf"/>
</dbReference>
<dbReference type="Gene3D" id="3.40.50.850">
    <property type="entry name" value="Isochorismatase-like"/>
    <property type="match status" value="1"/>
</dbReference>
<keyword evidence="5" id="KW-1185">Reference proteome</keyword>
<accession>A0A081L6N3</accession>
<comment type="similarity">
    <text evidence="1">Belongs to the isochorismatase family.</text>
</comment>
<evidence type="ECO:0000256" key="2">
    <source>
        <dbReference type="ARBA" id="ARBA00022801"/>
    </source>
</evidence>
<dbReference type="CDD" id="cd00431">
    <property type="entry name" value="cysteine_hydrolases"/>
    <property type="match status" value="1"/>
</dbReference>
<reference evidence="4 5" key="1">
    <citation type="submission" date="2012-09" db="EMBL/GenBank/DDBJ databases">
        <title>Genome Sequence of Bacillus sp. DW5-4.</title>
        <authorList>
            <person name="Lai Q."/>
            <person name="Liu Y."/>
            <person name="Shao Z."/>
        </authorList>
    </citation>
    <scope>NUCLEOTIDE SEQUENCE [LARGE SCALE GENOMIC DNA]</scope>
    <source>
        <strain evidence="4 5">DW5-4</strain>
    </source>
</reference>
<dbReference type="Pfam" id="PF00857">
    <property type="entry name" value="Isochorismatase"/>
    <property type="match status" value="1"/>
</dbReference>
<dbReference type="InterPro" id="IPR050272">
    <property type="entry name" value="Isochorismatase-like_hydrls"/>
</dbReference>